<feature type="chain" id="PRO_5013578724" description="Secretion system C-terminal sorting domain-containing protein" evidence="1">
    <location>
        <begin position="25"/>
        <end position="408"/>
    </location>
</feature>
<dbReference type="EMBL" id="NQXA01000019">
    <property type="protein sequence ID" value="PHQ28112.1"/>
    <property type="molecule type" value="Genomic_DNA"/>
</dbReference>
<organism evidence="2 3">
    <name type="scientific">Leeuwenhoekiella nanhaiensis</name>
    <dbReference type="NCBI Taxonomy" id="1655491"/>
    <lineage>
        <taxon>Bacteria</taxon>
        <taxon>Pseudomonadati</taxon>
        <taxon>Bacteroidota</taxon>
        <taxon>Flavobacteriia</taxon>
        <taxon>Flavobacteriales</taxon>
        <taxon>Flavobacteriaceae</taxon>
        <taxon>Leeuwenhoekiella</taxon>
    </lineage>
</organism>
<feature type="signal peptide" evidence="1">
    <location>
        <begin position="1"/>
        <end position="24"/>
    </location>
</feature>
<keyword evidence="1" id="KW-0732">Signal</keyword>
<comment type="caution">
    <text evidence="2">The sequence shown here is derived from an EMBL/GenBank/DDBJ whole genome shotgun (WGS) entry which is preliminary data.</text>
</comment>
<proteinExistence type="predicted"/>
<accession>A0A2G1VMW5</accession>
<sequence length="408" mass="44817">MKTRNTYRFGLALLLLGLFGVAKALQTPASQTEKKALKLEIPASQTVTPEGIPLRFSKYQLPLSDSIRLIASGTYGTTVLKPQSGTDAQYFHIPPELTKHAGVITWQLLEGKTPLQEGQFSLLADTTHLGELENYLGPRSIVASPRDYTMLVSLPTDYLDNLLSDGTPVVIKHQFQEQITTTPSPIYAGFAWKNIPAPLQTGRVTTASVLGKAASRELVADVYPDLAENFRLSIEQLHPYADGNALVTFKTDQIRDEHGNVITDGTLVYFYMRNEEGKRWKTAASCLNGYAFAPVLHPEFPTTWTVEAVIKGIARSGAAQVSFKPATDEIPLRFKDRSLHIGPITSYLGQLIPDGISVEVQIGNTIRVLKTRDGRASFDLNPEEYAAGDYLVTVRALGLTTQKTIALQ</sequence>
<protein>
    <recommendedName>
        <fullName evidence="4">Secretion system C-terminal sorting domain-containing protein</fullName>
    </recommendedName>
</protein>
<reference evidence="2 3" key="1">
    <citation type="submission" date="2017-08" db="EMBL/GenBank/DDBJ databases">
        <title>The whole genome shortgun sequences of strain Leeuwenhoekiella nanhaiensis G18 from the South China Sea.</title>
        <authorList>
            <person name="Liu Q."/>
        </authorList>
    </citation>
    <scope>NUCLEOTIDE SEQUENCE [LARGE SCALE GENOMIC DNA]</scope>
    <source>
        <strain evidence="2 3">G18</strain>
    </source>
</reference>
<evidence type="ECO:0000313" key="3">
    <source>
        <dbReference type="Proteomes" id="UP000229433"/>
    </source>
</evidence>
<dbReference type="AlphaFoldDB" id="A0A2G1VMW5"/>
<dbReference type="Proteomes" id="UP000229433">
    <property type="component" value="Unassembled WGS sequence"/>
</dbReference>
<gene>
    <name evidence="2" type="ORF">CJ305_16405</name>
</gene>
<evidence type="ECO:0000313" key="2">
    <source>
        <dbReference type="EMBL" id="PHQ28112.1"/>
    </source>
</evidence>
<dbReference type="OrthoDB" id="980944at2"/>
<name>A0A2G1VMW5_9FLAO</name>
<dbReference type="RefSeq" id="WP_099647392.1">
    <property type="nucleotide sequence ID" value="NZ_KZ319300.1"/>
</dbReference>
<keyword evidence="3" id="KW-1185">Reference proteome</keyword>
<evidence type="ECO:0008006" key="4">
    <source>
        <dbReference type="Google" id="ProtNLM"/>
    </source>
</evidence>
<evidence type="ECO:0000256" key="1">
    <source>
        <dbReference type="SAM" id="SignalP"/>
    </source>
</evidence>